<dbReference type="Proteomes" id="UP000180175">
    <property type="component" value="Chromosome"/>
</dbReference>
<reference evidence="6" key="4">
    <citation type="submission" date="2020-10" db="EMBL/GenBank/DDBJ databases">
        <authorList>
            <person name="Bassil N.M."/>
            <person name="Lloyd J.R."/>
        </authorList>
    </citation>
    <scope>NUCLEOTIDE SEQUENCE</scope>
    <source>
        <strain evidence="6">NB2006</strain>
    </source>
</reference>
<protein>
    <submittedName>
        <fullName evidence="6">NUDIX domain-containing protein</fullName>
    </submittedName>
</protein>
<dbReference type="Gene3D" id="3.90.79.10">
    <property type="entry name" value="Nucleoside Triphosphate Pyrophosphohydrolase"/>
    <property type="match status" value="1"/>
</dbReference>
<dbReference type="InterPro" id="IPR020476">
    <property type="entry name" value="Nudix_hydrolase"/>
</dbReference>
<dbReference type="InterPro" id="IPR015797">
    <property type="entry name" value="NUDIX_hydrolase-like_dom_sf"/>
</dbReference>
<evidence type="ECO:0000256" key="1">
    <source>
        <dbReference type="ARBA" id="ARBA00001946"/>
    </source>
</evidence>
<dbReference type="EMBL" id="LQXD01000099">
    <property type="protein sequence ID" value="OIJ16482.1"/>
    <property type="molecule type" value="Genomic_DNA"/>
</dbReference>
<reference evidence="6 7" key="2">
    <citation type="journal article" date="2017" name="Genome Announc.">
        <title>Draft Genome Sequences of Four Alkaliphilic Bacteria Belonging to the Anaerobacillus Genus.</title>
        <authorList>
            <person name="Bassil N.M."/>
            <person name="Lloyd J.R."/>
        </authorList>
    </citation>
    <scope>NUCLEOTIDE SEQUENCE [LARGE SCALE GENOMIC DNA]</scope>
    <source>
        <strain evidence="6 7">NB2006</strain>
    </source>
</reference>
<dbReference type="EMBL" id="CP063356">
    <property type="protein sequence ID" value="QOY38143.1"/>
    <property type="molecule type" value="Genomic_DNA"/>
</dbReference>
<evidence type="ECO:0000259" key="4">
    <source>
        <dbReference type="PROSITE" id="PS51462"/>
    </source>
</evidence>
<sequence>MKIEFSNIGAVSERELKFAVISTTYKGKWLYVKHKDRNSWEIPGGHREPGEMIDETAKRELFEETGCKEVDLVPICDYSMDDSVNKIFGRLYFARIKEIGQLPISEIGEVKLFDKLPKNLTYLEIQPKLLEKTLAFIKDCEGLQYIFFAMDN</sequence>
<dbReference type="Pfam" id="PF00293">
    <property type="entry name" value="NUDIX"/>
    <property type="match status" value="1"/>
</dbReference>
<keyword evidence="7" id="KW-1185">Reference proteome</keyword>
<dbReference type="RefSeq" id="WP_071317173.1">
    <property type="nucleotide sequence ID" value="NZ_CP063356.2"/>
</dbReference>
<dbReference type="PROSITE" id="PS51462">
    <property type="entry name" value="NUDIX"/>
    <property type="match status" value="1"/>
</dbReference>
<proteinExistence type="inferred from homology"/>
<evidence type="ECO:0000256" key="2">
    <source>
        <dbReference type="ARBA" id="ARBA00022801"/>
    </source>
</evidence>
<dbReference type="InterPro" id="IPR014078">
    <property type="entry name" value="Nudix_YtkD"/>
</dbReference>
<dbReference type="AlphaFoldDB" id="A0A1S2LVC2"/>
<dbReference type="GO" id="GO:0016787">
    <property type="term" value="F:hydrolase activity"/>
    <property type="evidence" value="ECO:0007669"/>
    <property type="project" value="UniProtKB-KW"/>
</dbReference>
<evidence type="ECO:0000313" key="7">
    <source>
        <dbReference type="Proteomes" id="UP000180175"/>
    </source>
</evidence>
<feature type="domain" description="Nudix hydrolase" evidence="4">
    <location>
        <begin position="13"/>
        <end position="138"/>
    </location>
</feature>
<reference evidence="6 7" key="3">
    <citation type="journal article" date="2019" name="Int. J. Syst. Evol. Microbiol.">
        <title>Anaerobacillus isosaccharinicus sp. nov., an alkaliphilic bacterium which degrades isosaccharinic acid.</title>
        <authorList>
            <person name="Bassil N.M."/>
            <person name="Lloyd J.R."/>
        </authorList>
    </citation>
    <scope>NUCLEOTIDE SEQUENCE [LARGE SCALE GENOMIC DNA]</scope>
    <source>
        <strain evidence="6 7">NB2006</strain>
    </source>
</reference>
<dbReference type="KEGG" id="aia:AWH56_011745"/>
<evidence type="ECO:0000313" key="6">
    <source>
        <dbReference type="EMBL" id="QOY38143.1"/>
    </source>
</evidence>
<accession>A0A1S2LVC2</accession>
<keyword evidence="2 3" id="KW-0378">Hydrolase</keyword>
<comment type="similarity">
    <text evidence="3">Belongs to the Nudix hydrolase family.</text>
</comment>
<dbReference type="PROSITE" id="PS00893">
    <property type="entry name" value="NUDIX_BOX"/>
    <property type="match status" value="1"/>
</dbReference>
<comment type="cofactor">
    <cofactor evidence="1">
        <name>Mg(2+)</name>
        <dbReference type="ChEBI" id="CHEBI:18420"/>
    </cofactor>
</comment>
<gene>
    <name evidence="6" type="ORF">AWH56_011745</name>
    <name evidence="5" type="ORF">AWH56_11065</name>
</gene>
<name>A0A1S2LVC2_9BACI</name>
<dbReference type="PRINTS" id="PR00502">
    <property type="entry name" value="NUDIXFAMILY"/>
</dbReference>
<dbReference type="InterPro" id="IPR000086">
    <property type="entry name" value="NUDIX_hydrolase_dom"/>
</dbReference>
<evidence type="ECO:0000256" key="3">
    <source>
        <dbReference type="RuleBase" id="RU003476"/>
    </source>
</evidence>
<evidence type="ECO:0000313" key="5">
    <source>
        <dbReference type="EMBL" id="OIJ16482.1"/>
    </source>
</evidence>
<reference evidence="5 7" key="1">
    <citation type="submission" date="2016-10" db="EMBL/GenBank/DDBJ databases">
        <title>Draft genome sequences of four alkaliphilic bacteria belonging to the Anaerobacillus genus.</title>
        <authorList>
            <person name="Bassil N.M."/>
            <person name="Lloyd J.R."/>
        </authorList>
    </citation>
    <scope>NUCLEOTIDE SEQUENCE [LARGE SCALE GENOMIC DNA]</scope>
    <source>
        <strain evidence="5 7">NB2006</strain>
    </source>
</reference>
<dbReference type="PANTHER" id="PTHR43046">
    <property type="entry name" value="GDP-MANNOSE MANNOSYL HYDROLASE"/>
    <property type="match status" value="1"/>
</dbReference>
<dbReference type="SUPFAM" id="SSF55811">
    <property type="entry name" value="Nudix"/>
    <property type="match status" value="1"/>
</dbReference>
<dbReference type="PANTHER" id="PTHR43046:SF14">
    <property type="entry name" value="MUTT_NUDIX FAMILY PROTEIN"/>
    <property type="match status" value="1"/>
</dbReference>
<organism evidence="5 7">
    <name type="scientific">Anaerobacillus isosaccharinicus</name>
    <dbReference type="NCBI Taxonomy" id="1532552"/>
    <lineage>
        <taxon>Bacteria</taxon>
        <taxon>Bacillati</taxon>
        <taxon>Bacillota</taxon>
        <taxon>Bacilli</taxon>
        <taxon>Bacillales</taxon>
        <taxon>Bacillaceae</taxon>
        <taxon>Anaerobacillus</taxon>
    </lineage>
</organism>
<dbReference type="CDD" id="cd04665">
    <property type="entry name" value="NUDIX_RppH"/>
    <property type="match status" value="1"/>
</dbReference>
<dbReference type="InterPro" id="IPR020084">
    <property type="entry name" value="NUDIX_hydrolase_CS"/>
</dbReference>
<dbReference type="OrthoDB" id="9131041at2"/>